<dbReference type="Proteomes" id="UP000054560">
    <property type="component" value="Unassembled WGS sequence"/>
</dbReference>
<name>A0A0L0FJW9_9EUKA</name>
<organism evidence="1 2">
    <name type="scientific">Sphaeroforma arctica JP610</name>
    <dbReference type="NCBI Taxonomy" id="667725"/>
    <lineage>
        <taxon>Eukaryota</taxon>
        <taxon>Ichthyosporea</taxon>
        <taxon>Ichthyophonida</taxon>
        <taxon>Sphaeroforma</taxon>
    </lineage>
</organism>
<dbReference type="OrthoDB" id="429427at2759"/>
<gene>
    <name evidence="1" type="ORF">SARC_11155</name>
</gene>
<reference evidence="1 2" key="1">
    <citation type="submission" date="2011-02" db="EMBL/GenBank/DDBJ databases">
        <title>The Genome Sequence of Sphaeroforma arctica JP610.</title>
        <authorList>
            <consortium name="The Broad Institute Genome Sequencing Platform"/>
            <person name="Russ C."/>
            <person name="Cuomo C."/>
            <person name="Young S.K."/>
            <person name="Zeng Q."/>
            <person name="Gargeya S."/>
            <person name="Alvarado L."/>
            <person name="Berlin A."/>
            <person name="Chapman S.B."/>
            <person name="Chen Z."/>
            <person name="Freedman E."/>
            <person name="Gellesch M."/>
            <person name="Goldberg J."/>
            <person name="Griggs A."/>
            <person name="Gujja S."/>
            <person name="Heilman E."/>
            <person name="Heiman D."/>
            <person name="Howarth C."/>
            <person name="Mehta T."/>
            <person name="Neiman D."/>
            <person name="Pearson M."/>
            <person name="Roberts A."/>
            <person name="Saif S."/>
            <person name="Shea T."/>
            <person name="Shenoy N."/>
            <person name="Sisk P."/>
            <person name="Stolte C."/>
            <person name="Sykes S."/>
            <person name="White J."/>
            <person name="Yandava C."/>
            <person name="Burger G."/>
            <person name="Gray M.W."/>
            <person name="Holland P.W.H."/>
            <person name="King N."/>
            <person name="Lang F.B.F."/>
            <person name="Roger A.J."/>
            <person name="Ruiz-Trillo I."/>
            <person name="Haas B."/>
            <person name="Nusbaum C."/>
            <person name="Birren B."/>
        </authorList>
    </citation>
    <scope>NUCLEOTIDE SEQUENCE [LARGE SCALE GENOMIC DNA]</scope>
    <source>
        <strain evidence="1 2">JP610</strain>
    </source>
</reference>
<keyword evidence="2" id="KW-1185">Reference proteome</keyword>
<sequence>MMDATDTQGSGAKVTSDVSRAIVTRLSEFVDNEIFVPLFSASELARFGPAQRKEVQTSMERRCCAAVKIALNALQLGTYASVVALRDVVVDDILNKHLIPAWEALGPTTVVVSLVIKIANALPADWLTDLTKLEELSQLYKFRNCVNTLYIESNRRANEAIDNTELGRVRALLYDVKL</sequence>
<dbReference type="RefSeq" id="XP_014150240.1">
    <property type="nucleotide sequence ID" value="XM_014294765.1"/>
</dbReference>
<dbReference type="GeneID" id="25911659"/>
<dbReference type="AlphaFoldDB" id="A0A0L0FJW9"/>
<proteinExistence type="predicted"/>
<evidence type="ECO:0000313" key="1">
    <source>
        <dbReference type="EMBL" id="KNC76338.1"/>
    </source>
</evidence>
<accession>A0A0L0FJW9</accession>
<protein>
    <submittedName>
        <fullName evidence="1">Uncharacterized protein</fullName>
    </submittedName>
</protein>
<evidence type="ECO:0000313" key="2">
    <source>
        <dbReference type="Proteomes" id="UP000054560"/>
    </source>
</evidence>
<dbReference type="EMBL" id="KQ243145">
    <property type="protein sequence ID" value="KNC76338.1"/>
    <property type="molecule type" value="Genomic_DNA"/>
</dbReference>